<gene>
    <name evidence="3" type="ORF">H6G97_46045</name>
</gene>
<dbReference type="EMBL" id="JACJSI010000422">
    <property type="protein sequence ID" value="MBD2536266.1"/>
    <property type="molecule type" value="Genomic_DNA"/>
</dbReference>
<keyword evidence="1" id="KW-0812">Transmembrane</keyword>
<name>A0ABR8E3Q1_9NOSO</name>
<keyword evidence="1" id="KW-1133">Transmembrane helix</keyword>
<evidence type="ECO:0000313" key="4">
    <source>
        <dbReference type="Proteomes" id="UP000623440"/>
    </source>
</evidence>
<accession>A0ABR8E3Q1</accession>
<feature type="non-terminal residue" evidence="3">
    <location>
        <position position="1"/>
    </location>
</feature>
<evidence type="ECO:0000259" key="2">
    <source>
        <dbReference type="Pfam" id="PF05226"/>
    </source>
</evidence>
<evidence type="ECO:0000256" key="1">
    <source>
        <dbReference type="SAM" id="Phobius"/>
    </source>
</evidence>
<dbReference type="RefSeq" id="WP_190947004.1">
    <property type="nucleotide sequence ID" value="NZ_JACJSI010000422.1"/>
</dbReference>
<proteinExistence type="predicted"/>
<organism evidence="3 4">
    <name type="scientific">Nostoc flagelliforme FACHB-838</name>
    <dbReference type="NCBI Taxonomy" id="2692904"/>
    <lineage>
        <taxon>Bacteria</taxon>
        <taxon>Bacillati</taxon>
        <taxon>Cyanobacteriota</taxon>
        <taxon>Cyanophyceae</taxon>
        <taxon>Nostocales</taxon>
        <taxon>Nostocaceae</taxon>
        <taxon>Nostoc</taxon>
    </lineage>
</organism>
<reference evidence="3 4" key="1">
    <citation type="journal article" date="2020" name="ISME J.">
        <title>Comparative genomics reveals insights into cyanobacterial evolution and habitat adaptation.</title>
        <authorList>
            <person name="Chen M.Y."/>
            <person name="Teng W.K."/>
            <person name="Zhao L."/>
            <person name="Hu C.X."/>
            <person name="Zhou Y.K."/>
            <person name="Han B.P."/>
            <person name="Song L.R."/>
            <person name="Shu W.S."/>
        </authorList>
    </citation>
    <scope>NUCLEOTIDE SEQUENCE [LARGE SCALE GENOMIC DNA]</scope>
    <source>
        <strain evidence="3 4">FACHB-838</strain>
    </source>
</reference>
<dbReference type="Proteomes" id="UP000623440">
    <property type="component" value="Unassembled WGS sequence"/>
</dbReference>
<keyword evidence="4" id="KW-1185">Reference proteome</keyword>
<sequence length="150" mass="16681">NNKINSELGELLKGRIILIGVTASTTTDYWKTPYSAKAGPNQKLIPGVFVQAHLSSQILSAVLDHRPLLWWWPTWVEALWIWGWSLLGGILASYIRHPIRLGTAGIIMLLSLFSICFGIFTQAGWIPFIPAALALVATQVAVVYRDARNR</sequence>
<dbReference type="Pfam" id="PF05226">
    <property type="entry name" value="CHASE2"/>
    <property type="match status" value="1"/>
</dbReference>
<feature type="transmembrane region" description="Helical" evidence="1">
    <location>
        <begin position="70"/>
        <end position="94"/>
    </location>
</feature>
<evidence type="ECO:0000313" key="3">
    <source>
        <dbReference type="EMBL" id="MBD2536266.1"/>
    </source>
</evidence>
<feature type="domain" description="CHASE2" evidence="2">
    <location>
        <begin position="10"/>
        <end position="90"/>
    </location>
</feature>
<keyword evidence="1" id="KW-0472">Membrane</keyword>
<feature type="transmembrane region" description="Helical" evidence="1">
    <location>
        <begin position="126"/>
        <end position="144"/>
    </location>
</feature>
<feature type="transmembrane region" description="Helical" evidence="1">
    <location>
        <begin position="101"/>
        <end position="120"/>
    </location>
</feature>
<comment type="caution">
    <text evidence="3">The sequence shown here is derived from an EMBL/GenBank/DDBJ whole genome shotgun (WGS) entry which is preliminary data.</text>
</comment>
<dbReference type="InterPro" id="IPR007890">
    <property type="entry name" value="CHASE2"/>
</dbReference>
<protein>
    <submittedName>
        <fullName evidence="3">CHASE2 domain-containing protein</fullName>
    </submittedName>
</protein>